<keyword evidence="1" id="KW-1133">Transmembrane helix</keyword>
<dbReference type="Pfam" id="PF11297">
    <property type="entry name" value="DUF3098"/>
    <property type="match status" value="1"/>
</dbReference>
<feature type="transmembrane region" description="Helical" evidence="1">
    <location>
        <begin position="60"/>
        <end position="79"/>
    </location>
</feature>
<organism evidence="2 3">
    <name type="scientific">Rikenella microfusus</name>
    <dbReference type="NCBI Taxonomy" id="28139"/>
    <lineage>
        <taxon>Bacteria</taxon>
        <taxon>Pseudomonadati</taxon>
        <taxon>Bacteroidota</taxon>
        <taxon>Bacteroidia</taxon>
        <taxon>Bacteroidales</taxon>
        <taxon>Rikenellaceae</taxon>
        <taxon>Rikenella</taxon>
    </lineage>
</organism>
<protein>
    <submittedName>
        <fullName evidence="2">Protein of uncharacterized function (DUF3098)</fullName>
    </submittedName>
</protein>
<evidence type="ECO:0000313" key="3">
    <source>
        <dbReference type="Proteomes" id="UP000255233"/>
    </source>
</evidence>
<gene>
    <name evidence="2" type="ORF">NCTC11190_00045</name>
</gene>
<dbReference type="RefSeq" id="WP_027291078.1">
    <property type="nucleotide sequence ID" value="NZ_CALVFX010000004.1"/>
</dbReference>
<dbReference type="InterPro" id="IPR021448">
    <property type="entry name" value="DUF3098"/>
</dbReference>
<dbReference type="Proteomes" id="UP000255233">
    <property type="component" value="Unassembled WGS sequence"/>
</dbReference>
<accession>A0A379MM91</accession>
<feature type="transmembrane region" description="Helical" evidence="1">
    <location>
        <begin position="21"/>
        <end position="40"/>
    </location>
</feature>
<name>A0A379MM91_9BACT</name>
<keyword evidence="1" id="KW-0472">Membrane</keyword>
<dbReference type="STRING" id="880526.GCA_000427365_01393"/>
<proteinExistence type="predicted"/>
<dbReference type="EMBL" id="UGVL01000001">
    <property type="protein sequence ID" value="SUE32864.1"/>
    <property type="molecule type" value="Genomic_DNA"/>
</dbReference>
<keyword evidence="1" id="KW-0812">Transmembrane</keyword>
<sequence length="95" mass="10391">MKKQAPVPVENPAMPLGKRNYVMILCGIAAIVLGFILLSGGGSEDPATQFDYGMFSFRRLYVAPVLLLAGFLFGIYAIMYRPKDKTKDNADSGNE</sequence>
<evidence type="ECO:0000256" key="1">
    <source>
        <dbReference type="SAM" id="Phobius"/>
    </source>
</evidence>
<keyword evidence="3" id="KW-1185">Reference proteome</keyword>
<reference evidence="2 3" key="1">
    <citation type="submission" date="2018-06" db="EMBL/GenBank/DDBJ databases">
        <authorList>
            <consortium name="Pathogen Informatics"/>
            <person name="Doyle S."/>
        </authorList>
    </citation>
    <scope>NUCLEOTIDE SEQUENCE [LARGE SCALE GENOMIC DNA]</scope>
    <source>
        <strain evidence="2 3">NCTC11190</strain>
    </source>
</reference>
<dbReference type="AlphaFoldDB" id="A0A379MM91"/>
<evidence type="ECO:0000313" key="2">
    <source>
        <dbReference type="EMBL" id="SUE32864.1"/>
    </source>
</evidence>
<dbReference type="OrthoDB" id="963379at2"/>